<reference evidence="2 3" key="1">
    <citation type="journal article" date="2016" name="Gut Pathog.">
        <title>Whole genome sequencing of "Faecalibaculum rodentium" ALO17, isolated from C57BL/6J laboratory mouse feces.</title>
        <authorList>
            <person name="Lim S."/>
            <person name="Chang D.H."/>
            <person name="Ahn S."/>
            <person name="Kim B.C."/>
        </authorList>
    </citation>
    <scope>NUCLEOTIDE SEQUENCE [LARGE SCALE GENOMIC DNA]</scope>
    <source>
        <strain evidence="2 3">Alo17</strain>
    </source>
</reference>
<dbReference type="Proteomes" id="UP000069771">
    <property type="component" value="Chromosome"/>
</dbReference>
<dbReference type="AlphaFoldDB" id="A0A140DRU9"/>
<accession>A0A140DRU9</accession>
<sequence>MRPRIVYRFPVETGTRSRPLSVSAVCEKHGSAGRDRMGSLPTGNVTGERTGLAE</sequence>
<protein>
    <submittedName>
        <fullName evidence="2">Uncharacterized protein</fullName>
    </submittedName>
</protein>
<gene>
    <name evidence="2" type="ORF">AALO17_02420</name>
</gene>
<organism evidence="2 3">
    <name type="scientific">Faecalibaculum rodentium</name>
    <dbReference type="NCBI Taxonomy" id="1702221"/>
    <lineage>
        <taxon>Bacteria</taxon>
        <taxon>Bacillati</taxon>
        <taxon>Bacillota</taxon>
        <taxon>Erysipelotrichia</taxon>
        <taxon>Erysipelotrichales</taxon>
        <taxon>Erysipelotrichaceae</taxon>
        <taxon>Faecalibaculum</taxon>
    </lineage>
</organism>
<feature type="region of interest" description="Disordered" evidence="1">
    <location>
        <begin position="28"/>
        <end position="54"/>
    </location>
</feature>
<evidence type="ECO:0000313" key="2">
    <source>
        <dbReference type="EMBL" id="AMK53376.1"/>
    </source>
</evidence>
<proteinExistence type="predicted"/>
<evidence type="ECO:0000313" key="3">
    <source>
        <dbReference type="Proteomes" id="UP000069771"/>
    </source>
</evidence>
<dbReference type="EMBL" id="CP011391">
    <property type="protein sequence ID" value="AMK53376.1"/>
    <property type="molecule type" value="Genomic_DNA"/>
</dbReference>
<name>A0A140DRU9_9FIRM</name>
<dbReference type="STRING" id="1702221.AALO17_02420"/>
<keyword evidence="3" id="KW-1185">Reference proteome</keyword>
<dbReference type="KEGG" id="fro:AALO17_02420"/>
<feature type="compositionally biased region" description="Basic and acidic residues" evidence="1">
    <location>
        <begin position="28"/>
        <end position="37"/>
    </location>
</feature>
<evidence type="ECO:0000256" key="1">
    <source>
        <dbReference type="SAM" id="MobiDB-lite"/>
    </source>
</evidence>